<organism evidence="2 3">
    <name type="scientific">Hymenobacter antarcticus</name>
    <dbReference type="NCBI Taxonomy" id="486270"/>
    <lineage>
        <taxon>Bacteria</taxon>
        <taxon>Pseudomonadati</taxon>
        <taxon>Bacteroidota</taxon>
        <taxon>Cytophagia</taxon>
        <taxon>Cytophagales</taxon>
        <taxon>Hymenobacteraceae</taxon>
        <taxon>Hymenobacter</taxon>
    </lineage>
</organism>
<proteinExistence type="predicted"/>
<sequence>MLRSGSPGPFCGTKGSRWGGALRGHVPHDGEGKGLDPVKLPQRASLVPVYAVHGGMGLDPGQELLQGARNGVLLTRYQPKRGFDAAGIGPSRDRPETAHRNQVLLKIVQKVGQGALHG</sequence>
<reference evidence="3" key="1">
    <citation type="journal article" date="2019" name="Int. J. Syst. Evol. Microbiol.">
        <title>The Global Catalogue of Microorganisms (GCM) 10K type strain sequencing project: providing services to taxonomists for standard genome sequencing and annotation.</title>
        <authorList>
            <consortium name="The Broad Institute Genomics Platform"/>
            <consortium name="The Broad Institute Genome Sequencing Center for Infectious Disease"/>
            <person name="Wu L."/>
            <person name="Ma J."/>
        </authorList>
    </citation>
    <scope>NUCLEOTIDE SEQUENCE [LARGE SCALE GENOMIC DNA]</scope>
    <source>
        <strain evidence="3">JCM 17217</strain>
    </source>
</reference>
<dbReference type="EMBL" id="BAABDI010000007">
    <property type="protein sequence ID" value="GAA3969731.1"/>
    <property type="molecule type" value="Genomic_DNA"/>
</dbReference>
<feature type="region of interest" description="Disordered" evidence="1">
    <location>
        <begin position="1"/>
        <end position="39"/>
    </location>
</feature>
<accession>A0ABP7PQX6</accession>
<protein>
    <submittedName>
        <fullName evidence="2">Uncharacterized protein</fullName>
    </submittedName>
</protein>
<name>A0ABP7PQX6_9BACT</name>
<comment type="caution">
    <text evidence="2">The sequence shown here is derived from an EMBL/GenBank/DDBJ whole genome shotgun (WGS) entry which is preliminary data.</text>
</comment>
<evidence type="ECO:0000256" key="1">
    <source>
        <dbReference type="SAM" id="MobiDB-lite"/>
    </source>
</evidence>
<dbReference type="Proteomes" id="UP001501556">
    <property type="component" value="Unassembled WGS sequence"/>
</dbReference>
<evidence type="ECO:0000313" key="3">
    <source>
        <dbReference type="Proteomes" id="UP001501556"/>
    </source>
</evidence>
<keyword evidence="3" id="KW-1185">Reference proteome</keyword>
<feature type="compositionally biased region" description="Basic and acidic residues" evidence="1">
    <location>
        <begin position="26"/>
        <end position="36"/>
    </location>
</feature>
<evidence type="ECO:0000313" key="2">
    <source>
        <dbReference type="EMBL" id="GAA3969731.1"/>
    </source>
</evidence>
<gene>
    <name evidence="2" type="ORF">GCM10022407_14540</name>
</gene>